<evidence type="ECO:0000256" key="1">
    <source>
        <dbReference type="SAM" id="Coils"/>
    </source>
</evidence>
<feature type="coiled-coil region" evidence="1">
    <location>
        <begin position="316"/>
        <end position="383"/>
    </location>
</feature>
<dbReference type="Pfam" id="PF14362">
    <property type="entry name" value="DUF4407"/>
    <property type="match status" value="1"/>
</dbReference>
<dbReference type="Proteomes" id="UP000293995">
    <property type="component" value="Chromosome"/>
</dbReference>
<keyword evidence="3" id="KW-0472">Membrane</keyword>
<evidence type="ECO:0000313" key="4">
    <source>
        <dbReference type="EMBL" id="QAY59180.1"/>
    </source>
</evidence>
<dbReference type="RefSeq" id="WP_129386129.1">
    <property type="nucleotide sequence ID" value="NZ_CP035494.1"/>
</dbReference>
<sequence length="486" mass="50816">MSFSAHRPGRFGSDGRLLLDADEQEETEPLYLSDIAATAADEAETTAESLAPWGAPASEEPDEPDAPAAPAVASTPLVLSRPRLPWTRRLAVLGGADAEVLAEVPIETSRFVQMFFVLAGTALVSALSMFFALITGVGVMVWIAVPVALVWALIIFNLDRFLTSTMRASTSILKLIALALPRVVMAAIIGIVVAEPLVLQVFHNDIAREVTSTNITNALADQQGVSDGPEKTALDAASKRVSELENQAATGIVAGTSTTSAASAAAQKTVDDLNTKLDAQQKVIDQARALYQCELTGEGKGTVAGCTGVTGSGASAAAAKSQLASAQESYDALAAKLREANATLAAADASGTQAAEASAAQNKKQAQAELPAARTQYEQAQKAYDARAAAVAGGNADAVGLLSQISALDRLSQKEPTLAWAHALIAALFFMIELLPVLVKVLTSYGEPSLYEKAESMRRQVALDRVTRRSWDERADIARGTAAAEA</sequence>
<keyword evidence="1" id="KW-0175">Coiled coil</keyword>
<protein>
    <submittedName>
        <fullName evidence="4">DUF4407 domain-containing protein</fullName>
    </submittedName>
</protein>
<evidence type="ECO:0000256" key="2">
    <source>
        <dbReference type="SAM" id="MobiDB-lite"/>
    </source>
</evidence>
<reference evidence="4 5" key="1">
    <citation type="submission" date="2019-01" db="EMBL/GenBank/DDBJ databases">
        <title>Genome sequencing of strain DFW100M-13.</title>
        <authorList>
            <person name="Heo J."/>
            <person name="Kim S.-J."/>
            <person name="Kim J.-S."/>
            <person name="Hong S.-B."/>
            <person name="Kwon S.-W."/>
        </authorList>
    </citation>
    <scope>NUCLEOTIDE SEQUENCE [LARGE SCALE GENOMIC DNA]</scope>
    <source>
        <strain evidence="4 5">DFW100M-13</strain>
    </source>
</reference>
<keyword evidence="3" id="KW-1133">Transmembrane helix</keyword>
<feature type="region of interest" description="Disordered" evidence="2">
    <location>
        <begin position="40"/>
        <end position="73"/>
    </location>
</feature>
<feature type="region of interest" description="Disordered" evidence="2">
    <location>
        <begin position="1"/>
        <end position="23"/>
    </location>
</feature>
<dbReference type="OrthoDB" id="594406at2"/>
<accession>A0A4P6EAM2</accession>
<dbReference type="EMBL" id="CP035494">
    <property type="protein sequence ID" value="QAY59180.1"/>
    <property type="molecule type" value="Genomic_DNA"/>
</dbReference>
<evidence type="ECO:0000256" key="3">
    <source>
        <dbReference type="SAM" id="Phobius"/>
    </source>
</evidence>
<keyword evidence="3" id="KW-0812">Transmembrane</keyword>
<gene>
    <name evidence="4" type="ORF">ET475_03670</name>
</gene>
<name>A0A4P6EAM2_9MICO</name>
<dbReference type="KEGG" id="mprt:ET475_03670"/>
<dbReference type="InterPro" id="IPR025519">
    <property type="entry name" value="DUF4407"/>
</dbReference>
<keyword evidence="5" id="KW-1185">Reference proteome</keyword>
<evidence type="ECO:0000313" key="5">
    <source>
        <dbReference type="Proteomes" id="UP000293995"/>
    </source>
</evidence>
<organism evidence="4 5">
    <name type="scientific">Microbacterium protaetiae</name>
    <dbReference type="NCBI Taxonomy" id="2509458"/>
    <lineage>
        <taxon>Bacteria</taxon>
        <taxon>Bacillati</taxon>
        <taxon>Actinomycetota</taxon>
        <taxon>Actinomycetes</taxon>
        <taxon>Micrococcales</taxon>
        <taxon>Microbacteriaceae</taxon>
        <taxon>Microbacterium</taxon>
    </lineage>
</organism>
<feature type="transmembrane region" description="Helical" evidence="3">
    <location>
        <begin position="140"/>
        <end position="159"/>
    </location>
</feature>
<proteinExistence type="predicted"/>
<dbReference type="AlphaFoldDB" id="A0A4P6EAM2"/>
<feature type="transmembrane region" description="Helical" evidence="3">
    <location>
        <begin position="115"/>
        <end position="134"/>
    </location>
</feature>
<feature type="transmembrane region" description="Helical" evidence="3">
    <location>
        <begin position="171"/>
        <end position="194"/>
    </location>
</feature>